<dbReference type="KEGG" id="dfa:DFA_02133"/>
<dbReference type="InterPro" id="IPR004947">
    <property type="entry name" value="DNase_II"/>
</dbReference>
<evidence type="ECO:0000256" key="3">
    <source>
        <dbReference type="SAM" id="SignalP"/>
    </source>
</evidence>
<feature type="domain" description="IPT/TIG" evidence="4">
    <location>
        <begin position="124"/>
        <end position="214"/>
    </location>
</feature>
<feature type="domain" description="IPT/TIG" evidence="4">
    <location>
        <begin position="787"/>
        <end position="880"/>
    </location>
</feature>
<dbReference type="Pfam" id="PF03265">
    <property type="entry name" value="DNase_II"/>
    <property type="match status" value="2"/>
</dbReference>
<dbReference type="PANTHER" id="PTHR10858:SF23">
    <property type="entry name" value="DEOXYRIBONUCLEASE II"/>
    <property type="match status" value="1"/>
</dbReference>
<proteinExistence type="inferred from homology"/>
<feature type="domain" description="IPT/TIG" evidence="4">
    <location>
        <begin position="308"/>
        <end position="405"/>
    </location>
</feature>
<dbReference type="Pfam" id="PF01833">
    <property type="entry name" value="TIG"/>
    <property type="match status" value="5"/>
</dbReference>
<dbReference type="EMBL" id="GL883015">
    <property type="protein sequence ID" value="EGG19346.1"/>
    <property type="molecule type" value="Genomic_DNA"/>
</dbReference>
<dbReference type="OrthoDB" id="125363at2759"/>
<evidence type="ECO:0000256" key="2">
    <source>
        <dbReference type="ARBA" id="ARBA00022801"/>
    </source>
</evidence>
<dbReference type="Gene3D" id="2.60.40.10">
    <property type="entry name" value="Immunoglobulins"/>
    <property type="match status" value="6"/>
</dbReference>
<dbReference type="GeneID" id="14871394"/>
<sequence length="1352" mass="146485">MIRFKLPQFISLISLLLLVVLVLVVNGAPPTINMAANVFIGYKGAVKVYTVTADTVSVYSVIVSNPPISHPPVDLVPPVASGSQLTITFPALPGDIPAPGTIDATLIIFNAAAEKTTIAFKYYAPKITTISPTGGFKSGGTIITITGYNLYFAGLLTTITLGGVPCTVVNVPTAASIQCTTPSLIGISSTFVKLHLEVDGLPATTAAPEFLNYDLMEPQIEDFEPKFGKAIGGDLLMITLNDNPDPLPLLPTSIMIGTAQCTSINRPSRLVLTCLTPTISDPSQLSFKITINFNTFVITSSSTFNYLYPTITSIQPESGWAGGGKDIIFSGDNLFAATSIIANIGDELCTGCTVITDNTVIPVSYKIKCTTPVRIAPYNLVLSKIVTLKLNNLEVLYPPTPLKYTFIQHSIKKITPERGSPGSTITITGTNIKDGVVKINSLLCPTTAYVALAYTDEIKCTVPTLFGVNDVDVNVVIFVDNNPSILSLPFGVTTLPKFRYYKPIISNTEPLLSYTKGTFVVTIQGQAFYDITQVKYGDTVLDSTKFNVIDNNKIYLHVFNDLPTIAHLPITLTTTFGDYSKVGFGVQFVEPSILTMDTTRGIASGGTIVNIQLDGVVEGSSFEIKIGDRLCQPTMVAPAPVFGSIQCIIPPSKFEEPELDGTVSEDISIIVGLLGSTLPLTSSPSSQTYTTTLKYTYEGPLINNITPAKLSKSGGQVTIHGTNLVNPTKVTIGTDNCMISTTPTPPTPTLIICTLPPTFLSGLLNTNVMLSSGLLANKIQINIDANLPTILSISPKQGQKSVNTKLDGSFMLITINGINLGTTTTTTSIKIGTETCVLGRTGTIVTPTQIICWKPISTVSGPAKVVVKVNGIDSIDEVYYRQNGLSCFGQPEADGSNSPVDWFFIKKFTHTKVSGFNTNKAYMYTDSSVKDKTMEFKTDLEFVNGPLSLTYHQWLQDTQYGYMFFNDQTDGPTSASSDYGHVKGMLFWEFSPDGSRLESGIHIMHSQPHFPVFVDVRGTPTKPAHTTYATSEQPFSADTLWAGDSSTMGQHFFCYKLDAAGVDRVAEYFIKNHAFPVGRPSIFGAPLVTPLYHGAYLTTTTWLKELIILTTPAPARNANYGLAKMDEFADICQNNINQVDLGNICYWVVNAVVPGFGTAHYFEKTNVITSPAPVAVTFGIPVDPARVPPFFGGPGESRLIVANRPRPLAAVRTPEKLVQDGLDAWEVMVNYYKRSFFVSTWLKGPPTLFPVPGIYNVHVTQIPLPTDTLGKRGYAYFRNNDHSKLAFNLEPKIGAGALNQGENMFCFGDTNRHLNQPKRGGGMLCIQSPELVYQFNRFVSRYGSVVCIHYLN</sequence>
<dbReference type="SMART" id="SM00429">
    <property type="entry name" value="IPT"/>
    <property type="match status" value="6"/>
</dbReference>
<dbReference type="RefSeq" id="XP_004357617.1">
    <property type="nucleotide sequence ID" value="XM_004357560.1"/>
</dbReference>
<keyword evidence="2" id="KW-0378">Hydrolase</keyword>
<dbReference type="GO" id="GO:0004531">
    <property type="term" value="F:deoxyribonuclease II activity"/>
    <property type="evidence" value="ECO:0007669"/>
    <property type="project" value="InterPro"/>
</dbReference>
<dbReference type="PANTHER" id="PTHR10858">
    <property type="entry name" value="DEOXYRIBONUCLEASE II"/>
    <property type="match status" value="1"/>
</dbReference>
<comment type="similarity">
    <text evidence="1">Belongs to the DNase II family.</text>
</comment>
<dbReference type="CDD" id="cd00603">
    <property type="entry name" value="IPT_PCSR"/>
    <property type="match status" value="2"/>
</dbReference>
<dbReference type="InterPro" id="IPR002909">
    <property type="entry name" value="IPT_dom"/>
</dbReference>
<organism evidence="5 6">
    <name type="scientific">Cavenderia fasciculata</name>
    <name type="common">Slime mold</name>
    <name type="synonym">Dictyostelium fasciculatum</name>
    <dbReference type="NCBI Taxonomy" id="261658"/>
    <lineage>
        <taxon>Eukaryota</taxon>
        <taxon>Amoebozoa</taxon>
        <taxon>Evosea</taxon>
        <taxon>Eumycetozoa</taxon>
        <taxon>Dictyostelia</taxon>
        <taxon>Acytosteliales</taxon>
        <taxon>Cavenderiaceae</taxon>
        <taxon>Cavenderia</taxon>
    </lineage>
</organism>
<protein>
    <recommendedName>
        <fullName evidence="4">IPT/TIG domain-containing protein</fullName>
    </recommendedName>
</protein>
<keyword evidence="3" id="KW-0732">Signal</keyword>
<dbReference type="CDD" id="cd00102">
    <property type="entry name" value="IPT"/>
    <property type="match status" value="1"/>
</dbReference>
<dbReference type="InterPro" id="IPR014756">
    <property type="entry name" value="Ig_E-set"/>
</dbReference>
<evidence type="ECO:0000313" key="5">
    <source>
        <dbReference type="EMBL" id="EGG19346.1"/>
    </source>
</evidence>
<name>F4PYT0_CACFS</name>
<keyword evidence="6" id="KW-1185">Reference proteome</keyword>
<evidence type="ECO:0000313" key="6">
    <source>
        <dbReference type="Proteomes" id="UP000007797"/>
    </source>
</evidence>
<dbReference type="InterPro" id="IPR013783">
    <property type="entry name" value="Ig-like_fold"/>
</dbReference>
<feature type="domain" description="IPT/TIG" evidence="4">
    <location>
        <begin position="217"/>
        <end position="307"/>
    </location>
</feature>
<feature type="domain" description="IPT/TIG" evidence="4">
    <location>
        <begin position="699"/>
        <end position="783"/>
    </location>
</feature>
<feature type="domain" description="IPT/TIG" evidence="4">
    <location>
        <begin position="590"/>
        <end position="690"/>
    </location>
</feature>
<feature type="signal peptide" evidence="3">
    <location>
        <begin position="1"/>
        <end position="27"/>
    </location>
</feature>
<feature type="chain" id="PRO_5003319742" description="IPT/TIG domain-containing protein" evidence="3">
    <location>
        <begin position="28"/>
        <end position="1352"/>
    </location>
</feature>
<accession>F4PYT0</accession>
<evidence type="ECO:0000259" key="4">
    <source>
        <dbReference type="SMART" id="SM00429"/>
    </source>
</evidence>
<dbReference type="Proteomes" id="UP000007797">
    <property type="component" value="Unassembled WGS sequence"/>
</dbReference>
<reference evidence="6" key="1">
    <citation type="journal article" date="2011" name="Genome Res.">
        <title>Phylogeny-wide analysis of social amoeba genomes highlights ancient origins for complex intercellular communication.</title>
        <authorList>
            <person name="Heidel A.J."/>
            <person name="Lawal H.M."/>
            <person name="Felder M."/>
            <person name="Schilde C."/>
            <person name="Helps N.R."/>
            <person name="Tunggal B."/>
            <person name="Rivero F."/>
            <person name="John U."/>
            <person name="Schleicher M."/>
            <person name="Eichinger L."/>
            <person name="Platzer M."/>
            <person name="Noegel A.A."/>
            <person name="Schaap P."/>
            <person name="Gloeckner G."/>
        </authorList>
    </citation>
    <scope>NUCLEOTIDE SEQUENCE [LARGE SCALE GENOMIC DNA]</scope>
    <source>
        <strain evidence="6">SH3</strain>
    </source>
</reference>
<dbReference type="SUPFAM" id="SSF81296">
    <property type="entry name" value="E set domains"/>
    <property type="match status" value="4"/>
</dbReference>
<gene>
    <name evidence="5" type="ORF">DFA_02133</name>
</gene>
<evidence type="ECO:0000256" key="1">
    <source>
        <dbReference type="ARBA" id="ARBA00007527"/>
    </source>
</evidence>